<feature type="domain" description="Immunoglobulin" evidence="3">
    <location>
        <begin position="114"/>
        <end position="195"/>
    </location>
</feature>
<dbReference type="PANTHER" id="PTHR21063">
    <property type="entry name" value="LFA-3"/>
    <property type="match status" value="1"/>
</dbReference>
<feature type="domain" description="Immunoglobulin" evidence="3">
    <location>
        <begin position="6"/>
        <end position="111"/>
    </location>
</feature>
<protein>
    <recommendedName>
        <fullName evidence="3">Immunoglobulin domain-containing protein</fullName>
    </recommendedName>
</protein>
<dbReference type="InterPro" id="IPR003599">
    <property type="entry name" value="Ig_sub"/>
</dbReference>
<feature type="domain" description="Immunoglobulin" evidence="3">
    <location>
        <begin position="198"/>
        <end position="279"/>
    </location>
</feature>
<sequence length="426" mass="48210">VFGDEVKSVSVMEGDSVTLHTGLTELQTDHQILWMFNGERKIIAKIDRDTNKMSIDLPGNNDERFRDRLKLNDTTGDLTITHIKTSDSGDYKMEIIGSRQTKHKTFIVSVIDEVKSVVVMEGHPVTLHIDIQTHDVKWTVNGTDLTDSRVTNSEVNHQTGDLIISNIRRDQTGVYRVEITNRGSITHKSFYITVMDEMKSVVVMEGDPVTLHIDIQSDDVKWTFNGADLTDSRVTNSEVNHQTGDLIISNIRRDQTGEYRVEINNRGSITHKLFYINVMDEMKSVVVMEGDPVTLHIDIQSDDVKWTFNGADLTDSRVTNSEVNHQTGDLIISNIRRDQTGEYRVEINNRGSITHKLFYINVMESSQRSHWEITGPVCLGGLILLIVLIVSGVLYKYYRRGLNKNKDKSEASEQLKPSSNTNGTDT</sequence>
<dbReference type="SMART" id="SM00409">
    <property type="entry name" value="IG"/>
    <property type="match status" value="4"/>
</dbReference>
<dbReference type="Gene3D" id="2.60.40.10">
    <property type="entry name" value="Immunoglobulins"/>
    <property type="match status" value="4"/>
</dbReference>
<dbReference type="AlphaFoldDB" id="A0A9W7T351"/>
<dbReference type="PANTHER" id="PTHR21063:SF4">
    <property type="entry name" value="CD48 ANTIGEN-RELATED"/>
    <property type="match status" value="1"/>
</dbReference>
<dbReference type="Pfam" id="PF07686">
    <property type="entry name" value="V-set"/>
    <property type="match status" value="1"/>
</dbReference>
<evidence type="ECO:0000256" key="1">
    <source>
        <dbReference type="SAM" id="MobiDB-lite"/>
    </source>
</evidence>
<feature type="non-terminal residue" evidence="4">
    <location>
        <position position="1"/>
    </location>
</feature>
<feature type="transmembrane region" description="Helical" evidence="2">
    <location>
        <begin position="373"/>
        <end position="398"/>
    </location>
</feature>
<dbReference type="InterPro" id="IPR036179">
    <property type="entry name" value="Ig-like_dom_sf"/>
</dbReference>
<dbReference type="SUPFAM" id="SSF48726">
    <property type="entry name" value="Immunoglobulin"/>
    <property type="match status" value="4"/>
</dbReference>
<evidence type="ECO:0000313" key="5">
    <source>
        <dbReference type="Proteomes" id="UP001059041"/>
    </source>
</evidence>
<evidence type="ECO:0000259" key="3">
    <source>
        <dbReference type="SMART" id="SM00409"/>
    </source>
</evidence>
<keyword evidence="2" id="KW-0812">Transmembrane</keyword>
<proteinExistence type="predicted"/>
<keyword evidence="5" id="KW-1185">Reference proteome</keyword>
<evidence type="ECO:0000256" key="2">
    <source>
        <dbReference type="SAM" id="Phobius"/>
    </source>
</evidence>
<evidence type="ECO:0000313" key="4">
    <source>
        <dbReference type="EMBL" id="KAI7790573.1"/>
    </source>
</evidence>
<comment type="caution">
    <text evidence="4">The sequence shown here is derived from an EMBL/GenBank/DDBJ whole genome shotgun (WGS) entry which is preliminary data.</text>
</comment>
<gene>
    <name evidence="4" type="ORF">IRJ41_001064</name>
</gene>
<keyword evidence="2" id="KW-0472">Membrane</keyword>
<feature type="region of interest" description="Disordered" evidence="1">
    <location>
        <begin position="406"/>
        <end position="426"/>
    </location>
</feature>
<dbReference type="InterPro" id="IPR013098">
    <property type="entry name" value="Ig_I-set"/>
</dbReference>
<dbReference type="EMBL" id="JAFHDT010000075">
    <property type="protein sequence ID" value="KAI7790573.1"/>
    <property type="molecule type" value="Genomic_DNA"/>
</dbReference>
<accession>A0A9W7T351</accession>
<feature type="non-terminal residue" evidence="4">
    <location>
        <position position="426"/>
    </location>
</feature>
<dbReference type="InterPro" id="IPR013106">
    <property type="entry name" value="Ig_V-set"/>
</dbReference>
<keyword evidence="2" id="KW-1133">Transmembrane helix</keyword>
<dbReference type="Pfam" id="PF07679">
    <property type="entry name" value="I-set"/>
    <property type="match status" value="3"/>
</dbReference>
<feature type="compositionally biased region" description="Polar residues" evidence="1">
    <location>
        <begin position="415"/>
        <end position="426"/>
    </location>
</feature>
<dbReference type="Proteomes" id="UP001059041">
    <property type="component" value="Unassembled WGS sequence"/>
</dbReference>
<reference evidence="4" key="1">
    <citation type="submission" date="2021-02" db="EMBL/GenBank/DDBJ databases">
        <title>Comparative genomics reveals that relaxation of natural selection precedes convergent phenotypic evolution of cavefish.</title>
        <authorList>
            <person name="Peng Z."/>
        </authorList>
    </citation>
    <scope>NUCLEOTIDE SEQUENCE</scope>
    <source>
        <tissue evidence="4">Muscle</tissue>
    </source>
</reference>
<name>A0A9W7T351_TRIRA</name>
<organism evidence="4 5">
    <name type="scientific">Triplophysa rosa</name>
    <name type="common">Cave loach</name>
    <dbReference type="NCBI Taxonomy" id="992332"/>
    <lineage>
        <taxon>Eukaryota</taxon>
        <taxon>Metazoa</taxon>
        <taxon>Chordata</taxon>
        <taxon>Craniata</taxon>
        <taxon>Vertebrata</taxon>
        <taxon>Euteleostomi</taxon>
        <taxon>Actinopterygii</taxon>
        <taxon>Neopterygii</taxon>
        <taxon>Teleostei</taxon>
        <taxon>Ostariophysi</taxon>
        <taxon>Cypriniformes</taxon>
        <taxon>Nemacheilidae</taxon>
        <taxon>Triplophysa</taxon>
    </lineage>
</organism>
<feature type="domain" description="Immunoglobulin" evidence="3">
    <location>
        <begin position="282"/>
        <end position="363"/>
    </location>
</feature>
<dbReference type="InterPro" id="IPR013783">
    <property type="entry name" value="Ig-like_fold"/>
</dbReference>